<proteinExistence type="predicted"/>
<dbReference type="Pfam" id="PF13707">
    <property type="entry name" value="RloB"/>
    <property type="match status" value="1"/>
</dbReference>
<dbReference type="InterPro" id="IPR025591">
    <property type="entry name" value="RloB"/>
</dbReference>
<reference evidence="2" key="1">
    <citation type="submission" date="2016-06" db="EMBL/GenBank/DDBJ databases">
        <title>Complete genome sequence of Actinoalloteichus fjordicus DSM 46855 (=ADI127-17), type strain of the new species Actinoalloteichus fjordicus.</title>
        <authorList>
            <person name="Ruckert C."/>
            <person name="Nouioui I."/>
            <person name="Willmese J."/>
            <person name="van Wezel G."/>
            <person name="Klenk H.-P."/>
            <person name="Kalinowski J."/>
            <person name="Zotchev S.B."/>
        </authorList>
    </citation>
    <scope>NUCLEOTIDE SEQUENCE [LARGE SCALE GENOMIC DNA]</scope>
    <source>
        <strain evidence="2">ADI127-7</strain>
    </source>
</reference>
<gene>
    <name evidence="1" type="ORF">UA74_09525</name>
</gene>
<organism evidence="1 2">
    <name type="scientific">Actinoalloteichus fjordicus</name>
    <dbReference type="NCBI Taxonomy" id="1612552"/>
    <lineage>
        <taxon>Bacteria</taxon>
        <taxon>Bacillati</taxon>
        <taxon>Actinomycetota</taxon>
        <taxon>Actinomycetes</taxon>
        <taxon>Pseudonocardiales</taxon>
        <taxon>Pseudonocardiaceae</taxon>
        <taxon>Actinoalloteichus</taxon>
    </lineage>
</organism>
<evidence type="ECO:0000313" key="1">
    <source>
        <dbReference type="EMBL" id="APU13968.1"/>
    </source>
</evidence>
<name>A0AAC9L9S4_9PSEU</name>
<sequence>MHRLINGCFFYRRTRRRKTRLDFEFWLLLHFQERTAWLRDADATIRELRRHLPRYEKSTVSLADFAEGVDDAVRRAKAAERDTPHHTRNPSTSVWRLVERIRAP</sequence>
<keyword evidence="2" id="KW-1185">Reference proteome</keyword>
<protein>
    <submittedName>
        <fullName evidence="1">RloB-like protein</fullName>
    </submittedName>
</protein>
<dbReference type="KEGG" id="acad:UA74_09525"/>
<dbReference type="Proteomes" id="UP000185511">
    <property type="component" value="Chromosome"/>
</dbReference>
<dbReference type="AlphaFoldDB" id="A0AAC9L9S4"/>
<dbReference type="EMBL" id="CP016076">
    <property type="protein sequence ID" value="APU13968.1"/>
    <property type="molecule type" value="Genomic_DNA"/>
</dbReference>
<accession>A0AAC9L9S4</accession>
<evidence type="ECO:0000313" key="2">
    <source>
        <dbReference type="Proteomes" id="UP000185511"/>
    </source>
</evidence>